<dbReference type="AlphaFoldDB" id="A0A6B0UTB1"/>
<keyword evidence="1" id="KW-0472">Membrane</keyword>
<accession>A0A6B0UTB1</accession>
<keyword evidence="1" id="KW-1133">Transmembrane helix</keyword>
<keyword evidence="1" id="KW-0812">Transmembrane</keyword>
<reference evidence="2" key="1">
    <citation type="submission" date="2019-12" db="EMBL/GenBank/DDBJ databases">
        <title>An insight into the sialome of adult female Ixodes ricinus ticks feeding for 6 days.</title>
        <authorList>
            <person name="Perner J."/>
            <person name="Ribeiro J.M.C."/>
        </authorList>
    </citation>
    <scope>NUCLEOTIDE SEQUENCE</scope>
    <source>
        <strain evidence="2">Semi-engorged</strain>
        <tissue evidence="2">Salivary glands</tissue>
    </source>
</reference>
<organism evidence="2">
    <name type="scientific">Ixodes ricinus</name>
    <name type="common">Common tick</name>
    <name type="synonym">Acarus ricinus</name>
    <dbReference type="NCBI Taxonomy" id="34613"/>
    <lineage>
        <taxon>Eukaryota</taxon>
        <taxon>Metazoa</taxon>
        <taxon>Ecdysozoa</taxon>
        <taxon>Arthropoda</taxon>
        <taxon>Chelicerata</taxon>
        <taxon>Arachnida</taxon>
        <taxon>Acari</taxon>
        <taxon>Parasitiformes</taxon>
        <taxon>Ixodida</taxon>
        <taxon>Ixodoidea</taxon>
        <taxon>Ixodidae</taxon>
        <taxon>Ixodinae</taxon>
        <taxon>Ixodes</taxon>
    </lineage>
</organism>
<protein>
    <submittedName>
        <fullName evidence="2">Putative secreted protein</fullName>
    </submittedName>
</protein>
<evidence type="ECO:0000313" key="2">
    <source>
        <dbReference type="EMBL" id="MXU92993.1"/>
    </source>
</evidence>
<sequence length="140" mass="16060">MTSTIWCSIFLRVAAGDLMRQRSLWTSLMSFCLSSSLPFISLFMMKCPCRFALISSTRCMAFTVFCQSSLLYLTGTLRRFSNSKAGSTVSSLPAALRKALVQRVLRGFLFFLNSLWHLDRQNLKIFFFRLNTNGVLHHLR</sequence>
<feature type="transmembrane region" description="Helical" evidence="1">
    <location>
        <begin position="25"/>
        <end position="44"/>
    </location>
</feature>
<dbReference type="EMBL" id="GIFC01010910">
    <property type="protein sequence ID" value="MXU92993.1"/>
    <property type="molecule type" value="Transcribed_RNA"/>
</dbReference>
<evidence type="ECO:0000256" key="1">
    <source>
        <dbReference type="SAM" id="Phobius"/>
    </source>
</evidence>
<name>A0A6B0UTB1_IXORI</name>
<proteinExistence type="predicted"/>